<protein>
    <submittedName>
        <fullName evidence="1">DUF5829 family protein</fullName>
    </submittedName>
</protein>
<proteinExistence type="predicted"/>
<organism evidence="1 2">
    <name type="scientific">Pendulispora rubella</name>
    <dbReference type="NCBI Taxonomy" id="2741070"/>
    <lineage>
        <taxon>Bacteria</taxon>
        <taxon>Pseudomonadati</taxon>
        <taxon>Myxococcota</taxon>
        <taxon>Myxococcia</taxon>
        <taxon>Myxococcales</taxon>
        <taxon>Sorangiineae</taxon>
        <taxon>Pendulisporaceae</taxon>
        <taxon>Pendulispora</taxon>
    </lineage>
</organism>
<reference evidence="1" key="1">
    <citation type="submission" date="2021-12" db="EMBL/GenBank/DDBJ databases">
        <title>Discovery of the Pendulisporaceae a myxobacterial family with distinct sporulation behavior and unique specialized metabolism.</title>
        <authorList>
            <person name="Garcia R."/>
            <person name="Popoff A."/>
            <person name="Bader C.D."/>
            <person name="Loehr J."/>
            <person name="Walesch S."/>
            <person name="Walt C."/>
            <person name="Boldt J."/>
            <person name="Bunk B."/>
            <person name="Haeckl F.J.F.P.J."/>
            <person name="Gunesch A.P."/>
            <person name="Birkelbach J."/>
            <person name="Nuebel U."/>
            <person name="Pietschmann T."/>
            <person name="Bach T."/>
            <person name="Mueller R."/>
        </authorList>
    </citation>
    <scope>NUCLEOTIDE SEQUENCE</scope>
    <source>
        <strain evidence="1">MSr11367</strain>
    </source>
</reference>
<evidence type="ECO:0000313" key="2">
    <source>
        <dbReference type="Proteomes" id="UP001374803"/>
    </source>
</evidence>
<evidence type="ECO:0000313" key="1">
    <source>
        <dbReference type="EMBL" id="WXB02950.1"/>
    </source>
</evidence>
<name>A0ABZ2KY03_9BACT</name>
<dbReference type="EMBL" id="CP089983">
    <property type="protein sequence ID" value="WXB02950.1"/>
    <property type="molecule type" value="Genomic_DNA"/>
</dbReference>
<dbReference type="InterPro" id="IPR043869">
    <property type="entry name" value="DUF5829"/>
</dbReference>
<keyword evidence="2" id="KW-1185">Reference proteome</keyword>
<dbReference type="Pfam" id="PF19147">
    <property type="entry name" value="DUF5829"/>
    <property type="match status" value="1"/>
</dbReference>
<gene>
    <name evidence="1" type="ORF">LVJ94_39340</name>
</gene>
<dbReference type="Proteomes" id="UP001374803">
    <property type="component" value="Chromosome"/>
</dbReference>
<dbReference type="RefSeq" id="WP_394832576.1">
    <property type="nucleotide sequence ID" value="NZ_CP089983.1"/>
</dbReference>
<sequence>MASQPVQRPGVPYFFDHSVAFVSNSTYQAFQNSTWLRDVFSSLTVDTQTTPEQPSVTQQFERTSLMFFQEGAFGFPPGMTGFGFTSESPGGLKLATHALETSLGKDNVSPYTETTSVHGRAATVRGSEMAFSGPFFSWVNETSTDSSPNIPLTRTEMVNEDYAPAKLASNLVAIGLALGPEDSGRFEQVLRAVGWSVERHEAYFAGHSPLDGGSRRSVIVEPAVGSRRGMSVAVIALNRYTSHDEQLGDARLMVGVRGKNVAVLRIHPSAGNEAIEREIDGL</sequence>
<accession>A0ABZ2KY03</accession>